<evidence type="ECO:0000313" key="2">
    <source>
        <dbReference type="Proteomes" id="UP001341840"/>
    </source>
</evidence>
<protein>
    <submittedName>
        <fullName evidence="1">Uncharacterized protein</fullName>
    </submittedName>
</protein>
<dbReference type="Proteomes" id="UP001341840">
    <property type="component" value="Unassembled WGS sequence"/>
</dbReference>
<sequence>MKENTFSTDGINCKMLLQIGRSLSFPEPDVCSALDSCDGMVAPCVLPMQFGRRGWWNFIGSQYSMVCIRYSLEGIKPAITVWNPLIKCSRELEDPAERLYRQAMSGYAFGYKKDTDNYYVANLSKCHIKDSSFVHCNIFSSAEGEWKRGYIKDAGIKVLSSSSVIHQEKTIWINMAGRHSTIGDDIVVLELEKMEIQAFKITSAPNQYFQNLVLNGSNLLLVGYEISKIGVVTIMRKVDIIGMRILPWKKIVENRPRGIPSIPIHVFGTNMLIVYEKVGLARRAINLLKTIIEVHKLNLLTKQGSIILGTEWLYDMSFKNSVLVSQGMLIP</sequence>
<dbReference type="EMBL" id="JASCZI010211534">
    <property type="protein sequence ID" value="MED6193980.1"/>
    <property type="molecule type" value="Genomic_DNA"/>
</dbReference>
<reference evidence="1 2" key="1">
    <citation type="journal article" date="2023" name="Plants (Basel)">
        <title>Bridging the Gap: Combining Genomics and Transcriptomics Approaches to Understand Stylosanthes scabra, an Orphan Legume from the Brazilian Caatinga.</title>
        <authorList>
            <person name="Ferreira-Neto J.R.C."/>
            <person name="da Silva M.D."/>
            <person name="Binneck E."/>
            <person name="de Melo N.F."/>
            <person name="da Silva R.H."/>
            <person name="de Melo A.L.T.M."/>
            <person name="Pandolfi V."/>
            <person name="Bustamante F.O."/>
            <person name="Brasileiro-Vidal A.C."/>
            <person name="Benko-Iseppon A.M."/>
        </authorList>
    </citation>
    <scope>NUCLEOTIDE SEQUENCE [LARGE SCALE GENOMIC DNA]</scope>
    <source>
        <tissue evidence="1">Leaves</tissue>
    </source>
</reference>
<comment type="caution">
    <text evidence="1">The sequence shown here is derived from an EMBL/GenBank/DDBJ whole genome shotgun (WGS) entry which is preliminary data.</text>
</comment>
<name>A0ABU6X787_9FABA</name>
<organism evidence="1 2">
    <name type="scientific">Stylosanthes scabra</name>
    <dbReference type="NCBI Taxonomy" id="79078"/>
    <lineage>
        <taxon>Eukaryota</taxon>
        <taxon>Viridiplantae</taxon>
        <taxon>Streptophyta</taxon>
        <taxon>Embryophyta</taxon>
        <taxon>Tracheophyta</taxon>
        <taxon>Spermatophyta</taxon>
        <taxon>Magnoliopsida</taxon>
        <taxon>eudicotyledons</taxon>
        <taxon>Gunneridae</taxon>
        <taxon>Pentapetalae</taxon>
        <taxon>rosids</taxon>
        <taxon>fabids</taxon>
        <taxon>Fabales</taxon>
        <taxon>Fabaceae</taxon>
        <taxon>Papilionoideae</taxon>
        <taxon>50 kb inversion clade</taxon>
        <taxon>dalbergioids sensu lato</taxon>
        <taxon>Dalbergieae</taxon>
        <taxon>Pterocarpus clade</taxon>
        <taxon>Stylosanthes</taxon>
    </lineage>
</organism>
<keyword evidence="2" id="KW-1185">Reference proteome</keyword>
<evidence type="ECO:0000313" key="1">
    <source>
        <dbReference type="EMBL" id="MED6193980.1"/>
    </source>
</evidence>
<gene>
    <name evidence="1" type="ORF">PIB30_024158</name>
</gene>
<accession>A0ABU6X787</accession>
<proteinExistence type="predicted"/>